<reference evidence="2" key="1">
    <citation type="submission" date="2021-03" db="EMBL/GenBank/DDBJ databases">
        <title>Whole genome shotgun sequence of Actinoplanes consettensis NBRC 14913.</title>
        <authorList>
            <person name="Komaki H."/>
            <person name="Tamura T."/>
        </authorList>
    </citation>
    <scope>NUCLEOTIDE SEQUENCE</scope>
    <source>
        <strain evidence="2">NBRC 14913</strain>
    </source>
</reference>
<gene>
    <name evidence="2" type="ORF">Aco04nite_91760</name>
</gene>
<evidence type="ECO:0000313" key="2">
    <source>
        <dbReference type="EMBL" id="GIM84512.1"/>
    </source>
</evidence>
<evidence type="ECO:0000313" key="3">
    <source>
        <dbReference type="Proteomes" id="UP000680865"/>
    </source>
</evidence>
<dbReference type="EMBL" id="BOQP01000067">
    <property type="protein sequence ID" value="GIM84512.1"/>
    <property type="molecule type" value="Genomic_DNA"/>
</dbReference>
<name>A0A919T1R8_9ACTN</name>
<keyword evidence="3" id="KW-1185">Reference proteome</keyword>
<dbReference type="AlphaFoldDB" id="A0A919T1R8"/>
<proteinExistence type="predicted"/>
<dbReference type="Proteomes" id="UP000680865">
    <property type="component" value="Unassembled WGS sequence"/>
</dbReference>
<organism evidence="2 3">
    <name type="scientific">Winogradskya consettensis</name>
    <dbReference type="NCBI Taxonomy" id="113560"/>
    <lineage>
        <taxon>Bacteria</taxon>
        <taxon>Bacillati</taxon>
        <taxon>Actinomycetota</taxon>
        <taxon>Actinomycetes</taxon>
        <taxon>Micromonosporales</taxon>
        <taxon>Micromonosporaceae</taxon>
        <taxon>Winogradskya</taxon>
    </lineage>
</organism>
<accession>A0A919T1R8</accession>
<comment type="caution">
    <text evidence="2">The sequence shown here is derived from an EMBL/GenBank/DDBJ whole genome shotgun (WGS) entry which is preliminary data.</text>
</comment>
<evidence type="ECO:0000256" key="1">
    <source>
        <dbReference type="SAM" id="MobiDB-lite"/>
    </source>
</evidence>
<feature type="region of interest" description="Disordered" evidence="1">
    <location>
        <begin position="1"/>
        <end position="36"/>
    </location>
</feature>
<sequence length="75" mass="8190">MQVRALGLDEATQAGEDRFRHVPVGEGSPVGVSARDDRGHPLRLRVGWYCLAEVDAGEQVGACGVREPIDGEYRR</sequence>
<feature type="compositionally biased region" description="Low complexity" evidence="1">
    <location>
        <begin position="22"/>
        <end position="33"/>
    </location>
</feature>
<protein>
    <submittedName>
        <fullName evidence="2">Uncharacterized protein</fullName>
    </submittedName>
</protein>